<feature type="domain" description="Spo11/DNA topoisomerase VI subunit A N-terminal" evidence="12">
    <location>
        <begin position="114"/>
        <end position="175"/>
    </location>
</feature>
<comment type="caution">
    <text evidence="14">The sequence shown here is derived from an EMBL/GenBank/DDBJ whole genome shotgun (WGS) entry which is preliminary data.</text>
</comment>
<evidence type="ECO:0000256" key="11">
    <source>
        <dbReference type="SAM" id="MobiDB-lite"/>
    </source>
</evidence>
<evidence type="ECO:0000256" key="7">
    <source>
        <dbReference type="ARBA" id="ARBA00023029"/>
    </source>
</evidence>
<comment type="similarity">
    <text evidence="3 10">Belongs to the TOP6A family.</text>
</comment>
<dbReference type="PRINTS" id="PR01550">
    <property type="entry name" value="TOP6AFAMILY"/>
</dbReference>
<evidence type="ECO:0000256" key="8">
    <source>
        <dbReference type="ARBA" id="ARBA00023125"/>
    </source>
</evidence>
<dbReference type="CDD" id="cd00223">
    <property type="entry name" value="TOPRIM_TopoIIB_SPO"/>
    <property type="match status" value="1"/>
</dbReference>
<dbReference type="InterPro" id="IPR036388">
    <property type="entry name" value="WH-like_DNA-bd_sf"/>
</dbReference>
<keyword evidence="7 10" id="KW-0799">Topoisomerase</keyword>
<evidence type="ECO:0000256" key="1">
    <source>
        <dbReference type="ARBA" id="ARBA00000185"/>
    </source>
</evidence>
<feature type="compositionally biased region" description="Polar residues" evidence="11">
    <location>
        <begin position="1"/>
        <end position="12"/>
    </location>
</feature>
<dbReference type="Pfam" id="PF21180">
    <property type="entry name" value="TOP6A-Spo11_Toprim"/>
    <property type="match status" value="1"/>
</dbReference>
<accession>A0ABQ0GA18</accession>
<name>A0ABQ0GA18_9PEZI</name>
<evidence type="ECO:0000313" key="15">
    <source>
        <dbReference type="Proteomes" id="UP001628179"/>
    </source>
</evidence>
<keyword evidence="5" id="KW-0479">Metal-binding</keyword>
<keyword evidence="15" id="KW-1185">Reference proteome</keyword>
<dbReference type="InterPro" id="IPR036078">
    <property type="entry name" value="Spo11/TopoVI_A_sf"/>
</dbReference>
<gene>
    <name evidence="14" type="primary">SPO11</name>
    <name evidence="14" type="ORF">MFIFM68171_04799</name>
</gene>
<dbReference type="EC" id="5.6.2.2" evidence="4"/>
<reference evidence="14 15" key="1">
    <citation type="submission" date="2024-09" db="EMBL/GenBank/DDBJ databases">
        <title>Itraconazole resistance in Madurella fahalii resulting from another homologue of gene encoding cytochrome P450 14-alpha sterol demethylase (CYP51).</title>
        <authorList>
            <person name="Yoshioka I."/>
            <person name="Fahal A.H."/>
            <person name="Kaneko S."/>
            <person name="Yaguchi T."/>
        </authorList>
    </citation>
    <scope>NUCLEOTIDE SEQUENCE [LARGE SCALE GENOMIC DNA]</scope>
    <source>
        <strain evidence="14 15">IFM 68171</strain>
    </source>
</reference>
<sequence length="384" mass="42332">MISSPTSQQREPNSSRYSRYSSVSRRQSPRMPPTVSPNSSSIVQVPPESGNGALAKIESLLETILEAINTGVELVIPYQNVRSLPADTRLRSAQKNRRQSDGVRFPGRTIQEARKFGALFRILELSHEALLSGKLITKRNIYYQDPALFKSQSVVDDMVDNLAFTLGVGRGDLNIVAAAKGLISGPIELILRDGSVNNCGFPSDTGLLLPAVNLIQTIDFGSTGWLLVIEKEATFRTLAASQYSRLSKAGHGILLTAKGFPDLATRRFVSMLQNVRPELDIFALVDFDPHGHSFDGSQSPRPIKRARVSTMNSPSESVSLLTPQDRKKAVEVMREISLMEAVDNHALEQIHELQRMLVLNIKAEIQAADNYGDIADWLDTKLKV</sequence>
<dbReference type="Gene3D" id="3.40.1360.10">
    <property type="match status" value="2"/>
</dbReference>
<evidence type="ECO:0000259" key="13">
    <source>
        <dbReference type="Pfam" id="PF21180"/>
    </source>
</evidence>
<evidence type="ECO:0000256" key="2">
    <source>
        <dbReference type="ARBA" id="ARBA00001946"/>
    </source>
</evidence>
<evidence type="ECO:0000313" key="14">
    <source>
        <dbReference type="EMBL" id="GAB1314589.1"/>
    </source>
</evidence>
<organism evidence="14 15">
    <name type="scientific">Madurella fahalii</name>
    <dbReference type="NCBI Taxonomy" id="1157608"/>
    <lineage>
        <taxon>Eukaryota</taxon>
        <taxon>Fungi</taxon>
        <taxon>Dikarya</taxon>
        <taxon>Ascomycota</taxon>
        <taxon>Pezizomycotina</taxon>
        <taxon>Sordariomycetes</taxon>
        <taxon>Sordariomycetidae</taxon>
        <taxon>Sordariales</taxon>
        <taxon>Sordariales incertae sedis</taxon>
        <taxon>Madurella</taxon>
    </lineage>
</organism>
<keyword evidence="6" id="KW-0460">Magnesium</keyword>
<dbReference type="Proteomes" id="UP001628179">
    <property type="component" value="Unassembled WGS sequence"/>
</dbReference>
<dbReference type="PROSITE" id="PS52041">
    <property type="entry name" value="TOPO_IIB"/>
    <property type="match status" value="1"/>
</dbReference>
<dbReference type="InterPro" id="IPR034136">
    <property type="entry name" value="TOPRIM_Topo6A/Spo11"/>
</dbReference>
<dbReference type="Gene3D" id="1.10.10.10">
    <property type="entry name" value="Winged helix-like DNA-binding domain superfamily/Winged helix DNA-binding domain"/>
    <property type="match status" value="1"/>
</dbReference>
<evidence type="ECO:0000259" key="12">
    <source>
        <dbReference type="Pfam" id="PF04406"/>
    </source>
</evidence>
<evidence type="ECO:0000256" key="3">
    <source>
        <dbReference type="ARBA" id="ARBA00006559"/>
    </source>
</evidence>
<dbReference type="SUPFAM" id="SSF56726">
    <property type="entry name" value="DNA topoisomerase IV, alpha subunit"/>
    <property type="match status" value="1"/>
</dbReference>
<evidence type="ECO:0000256" key="9">
    <source>
        <dbReference type="ARBA" id="ARBA00023235"/>
    </source>
</evidence>
<evidence type="ECO:0000256" key="5">
    <source>
        <dbReference type="ARBA" id="ARBA00022723"/>
    </source>
</evidence>
<feature type="compositionally biased region" description="Low complexity" evidence="11">
    <location>
        <begin position="14"/>
        <end position="26"/>
    </location>
</feature>
<comment type="catalytic activity">
    <reaction evidence="1 10">
        <text>ATP-dependent breakage, passage and rejoining of double-stranded DNA.</text>
        <dbReference type="EC" id="5.6.2.2"/>
    </reaction>
</comment>
<proteinExistence type="inferred from homology"/>
<dbReference type="Pfam" id="PF04406">
    <property type="entry name" value="TP6A_N"/>
    <property type="match status" value="1"/>
</dbReference>
<feature type="domain" description="Topoisomerase 6 subunit A/Spo11 TOPRIM" evidence="13">
    <location>
        <begin position="226"/>
        <end position="291"/>
    </location>
</feature>
<dbReference type="InterPro" id="IPR013049">
    <property type="entry name" value="Spo11/TopoVI_A_N"/>
</dbReference>
<dbReference type="GeneID" id="98175542"/>
<dbReference type="InterPro" id="IPR002815">
    <property type="entry name" value="Spo11/TopoVI_A"/>
</dbReference>
<dbReference type="EMBL" id="BAAFSV010000002">
    <property type="protein sequence ID" value="GAB1314589.1"/>
    <property type="molecule type" value="Genomic_DNA"/>
</dbReference>
<feature type="active site" description="O-(5'-phospho-DNA)-tyrosine intermediate" evidence="10">
    <location>
        <position position="143"/>
    </location>
</feature>
<comment type="cofactor">
    <cofactor evidence="2">
        <name>Mg(2+)</name>
        <dbReference type="ChEBI" id="CHEBI:18420"/>
    </cofactor>
</comment>
<evidence type="ECO:0000256" key="10">
    <source>
        <dbReference type="PROSITE-ProRule" id="PRU01385"/>
    </source>
</evidence>
<keyword evidence="9 10" id="KW-0413">Isomerase</keyword>
<dbReference type="PANTHER" id="PTHR10848">
    <property type="entry name" value="MEIOTIC RECOMBINATION PROTEIN SPO11"/>
    <property type="match status" value="1"/>
</dbReference>
<dbReference type="RefSeq" id="XP_070916320.1">
    <property type="nucleotide sequence ID" value="XM_071060219.1"/>
</dbReference>
<feature type="region of interest" description="Disordered" evidence="11">
    <location>
        <begin position="1"/>
        <end position="48"/>
    </location>
</feature>
<dbReference type="PANTHER" id="PTHR10848:SF0">
    <property type="entry name" value="MEIOTIC RECOMBINATION PROTEIN SPO11"/>
    <property type="match status" value="1"/>
</dbReference>
<evidence type="ECO:0000256" key="6">
    <source>
        <dbReference type="ARBA" id="ARBA00022842"/>
    </source>
</evidence>
<protein>
    <recommendedName>
        <fullName evidence="4">DNA topoisomerase (ATP-hydrolyzing)</fullName>
        <ecNumber evidence="4">5.6.2.2</ecNumber>
    </recommendedName>
</protein>
<evidence type="ECO:0000256" key="4">
    <source>
        <dbReference type="ARBA" id="ARBA00012895"/>
    </source>
</evidence>
<keyword evidence="8 10" id="KW-0238">DNA-binding</keyword>